<name>A0A518HAJ6_9BACT</name>
<organism evidence="7 8">
    <name type="scientific">Tautonia plasticadhaerens</name>
    <dbReference type="NCBI Taxonomy" id="2527974"/>
    <lineage>
        <taxon>Bacteria</taxon>
        <taxon>Pseudomonadati</taxon>
        <taxon>Planctomycetota</taxon>
        <taxon>Planctomycetia</taxon>
        <taxon>Isosphaerales</taxon>
        <taxon>Isosphaeraceae</taxon>
        <taxon>Tautonia</taxon>
    </lineage>
</organism>
<evidence type="ECO:0000313" key="8">
    <source>
        <dbReference type="Proteomes" id="UP000317835"/>
    </source>
</evidence>
<accession>A0A518HAJ6</accession>
<dbReference type="InterPro" id="IPR013039">
    <property type="entry name" value="DUF1588"/>
</dbReference>
<evidence type="ECO:0000313" key="7">
    <source>
        <dbReference type="EMBL" id="QDV37776.1"/>
    </source>
</evidence>
<keyword evidence="8" id="KW-1185">Reference proteome</keyword>
<protein>
    <recommendedName>
        <fullName evidence="9">Planctomycete cytochrome C</fullName>
    </recommendedName>
</protein>
<feature type="domain" description="DUF1587" evidence="3">
    <location>
        <begin position="163"/>
        <end position="226"/>
    </location>
</feature>
<dbReference type="Pfam" id="PF07637">
    <property type="entry name" value="PSD5"/>
    <property type="match status" value="1"/>
</dbReference>
<dbReference type="EMBL" id="CP036426">
    <property type="protein sequence ID" value="QDV37776.1"/>
    <property type="molecule type" value="Genomic_DNA"/>
</dbReference>
<dbReference type="InterPro" id="IPR011478">
    <property type="entry name" value="DUF1585"/>
</dbReference>
<feature type="chain" id="PRO_5021980938" description="Planctomycete cytochrome C" evidence="1">
    <location>
        <begin position="25"/>
        <end position="671"/>
    </location>
</feature>
<dbReference type="InterPro" id="IPR013043">
    <property type="entry name" value="DUF1595"/>
</dbReference>
<evidence type="ECO:0008006" key="9">
    <source>
        <dbReference type="Google" id="ProtNLM"/>
    </source>
</evidence>
<dbReference type="AlphaFoldDB" id="A0A518HAJ6"/>
<evidence type="ECO:0000259" key="4">
    <source>
        <dbReference type="Pfam" id="PF07627"/>
    </source>
</evidence>
<dbReference type="KEGG" id="tpla:ElP_57220"/>
<dbReference type="Pfam" id="PF07626">
    <property type="entry name" value="PSD3"/>
    <property type="match status" value="1"/>
</dbReference>
<dbReference type="Pfam" id="PF07624">
    <property type="entry name" value="PSD2"/>
    <property type="match status" value="1"/>
</dbReference>
<feature type="signal peptide" evidence="1">
    <location>
        <begin position="1"/>
        <end position="24"/>
    </location>
</feature>
<dbReference type="InterPro" id="IPR013042">
    <property type="entry name" value="DUF1592"/>
</dbReference>
<evidence type="ECO:0000259" key="2">
    <source>
        <dbReference type="Pfam" id="PF07624"/>
    </source>
</evidence>
<keyword evidence="1" id="KW-0732">Signal</keyword>
<feature type="domain" description="DUF1585" evidence="2">
    <location>
        <begin position="595"/>
        <end position="665"/>
    </location>
</feature>
<evidence type="ECO:0000259" key="5">
    <source>
        <dbReference type="Pfam" id="PF07631"/>
    </source>
</evidence>
<dbReference type="Pfam" id="PF07627">
    <property type="entry name" value="PSCyt3"/>
    <property type="match status" value="1"/>
</dbReference>
<evidence type="ECO:0000259" key="6">
    <source>
        <dbReference type="Pfam" id="PF07637"/>
    </source>
</evidence>
<reference evidence="7 8" key="1">
    <citation type="submission" date="2019-02" db="EMBL/GenBank/DDBJ databases">
        <title>Deep-cultivation of Planctomycetes and their phenomic and genomic characterization uncovers novel biology.</title>
        <authorList>
            <person name="Wiegand S."/>
            <person name="Jogler M."/>
            <person name="Boedeker C."/>
            <person name="Pinto D."/>
            <person name="Vollmers J."/>
            <person name="Rivas-Marin E."/>
            <person name="Kohn T."/>
            <person name="Peeters S.H."/>
            <person name="Heuer A."/>
            <person name="Rast P."/>
            <person name="Oberbeckmann S."/>
            <person name="Bunk B."/>
            <person name="Jeske O."/>
            <person name="Meyerdierks A."/>
            <person name="Storesund J.E."/>
            <person name="Kallscheuer N."/>
            <person name="Luecker S."/>
            <person name="Lage O.M."/>
            <person name="Pohl T."/>
            <person name="Merkel B.J."/>
            <person name="Hornburger P."/>
            <person name="Mueller R.-W."/>
            <person name="Bruemmer F."/>
            <person name="Labrenz M."/>
            <person name="Spormann A.M."/>
            <person name="Op den Camp H."/>
            <person name="Overmann J."/>
            <person name="Amann R."/>
            <person name="Jetten M.S.M."/>
            <person name="Mascher T."/>
            <person name="Medema M.H."/>
            <person name="Devos D.P."/>
            <person name="Kaster A.-K."/>
            <person name="Ovreas L."/>
            <person name="Rohde M."/>
            <person name="Galperin M.Y."/>
            <person name="Jogler C."/>
        </authorList>
    </citation>
    <scope>NUCLEOTIDE SEQUENCE [LARGE SCALE GENOMIC DNA]</scope>
    <source>
        <strain evidence="7 8">ElP</strain>
    </source>
</reference>
<dbReference type="InterPro" id="IPR013036">
    <property type="entry name" value="DUF1587"/>
</dbReference>
<dbReference type="Proteomes" id="UP000317835">
    <property type="component" value="Chromosome"/>
</dbReference>
<feature type="domain" description="DUF1595" evidence="6">
    <location>
        <begin position="248"/>
        <end position="308"/>
    </location>
</feature>
<feature type="domain" description="DUF1592" evidence="5">
    <location>
        <begin position="317"/>
        <end position="442"/>
    </location>
</feature>
<evidence type="ECO:0000259" key="3">
    <source>
        <dbReference type="Pfam" id="PF07626"/>
    </source>
</evidence>
<evidence type="ECO:0000256" key="1">
    <source>
        <dbReference type="SAM" id="SignalP"/>
    </source>
</evidence>
<sequence precursor="true">MRRRGPRWAMVAASLIAAATTAIGQVAAARASDVRDESFFIERVYPVLQAVQCERCHSDNGVASGTLLEFPDPDADEARIEAFGLSMIDLVDPGDPLQSLLLTKPTRRIDHTGGRRIRPDSDEEALLLDWVTYLAGLTEDEVRQAREKIARAEPTGLETLTVRRLTHSQYNHTVRDLLGDLSQPANGFPKEDFINGFRNQVEGQGVSPLQAEAYGKAAERLALAAFRGGDHHGLIPRQPESPTDAEAAEEFVRRFGLRAFRRPLDGDEVGRYREMFLREAGRTQDFHRGASIVIETMLQSPYFLFRIEGGADGPNADYEVASRLSYLLWDTMPSDELFRAAAEGELSTPGRVEGVARRLLDDPRARSAMDEFLAQWLRFDRVLDATKDRRRFREYNAEVAAAMVEETRLLFNELAWNDRDFREIFTADYTFVSSELARLYDLTTPESEFAKVSYPPDSGRSGVLGHGSFLVATSNPAETSPTARGLFVRNHFLGQEVPPPPAGVDTNLPVVTEAAPMTNRERLAVHLNSESCASCHRLIDPIGLGFEQYNAIGAYQETLSLQFRGGRGDSDRGRGSSPIELEIDTSGYIQGIEDSSFSTPKELGLLLAESETCQRSIAKQFFRYAFGRQETANDQAVIDGLYAKFRASGFRFRELIVALVTSELFLQRGAD</sequence>
<proteinExistence type="predicted"/>
<gene>
    <name evidence="7" type="ORF">ElP_57220</name>
</gene>
<feature type="domain" description="DUF1588" evidence="4">
    <location>
        <begin position="460"/>
        <end position="558"/>
    </location>
</feature>
<dbReference type="Pfam" id="PF07631">
    <property type="entry name" value="PSD4"/>
    <property type="match status" value="1"/>
</dbReference>